<dbReference type="InterPro" id="IPR037914">
    <property type="entry name" value="SpoVT-AbrB_sf"/>
</dbReference>
<dbReference type="GO" id="GO:0003677">
    <property type="term" value="F:DNA binding"/>
    <property type="evidence" value="ECO:0007669"/>
    <property type="project" value="InterPro"/>
</dbReference>
<comment type="caution">
    <text evidence="2">The sequence shown here is derived from an EMBL/GenBank/DDBJ whole genome shotgun (WGS) entry which is preliminary data.</text>
</comment>
<dbReference type="EMBL" id="DSLL01000042">
    <property type="protein sequence ID" value="HEH31461.1"/>
    <property type="molecule type" value="Genomic_DNA"/>
</dbReference>
<protein>
    <submittedName>
        <fullName evidence="2">AbrB family transcriptional regulator</fullName>
    </submittedName>
</protein>
<dbReference type="InterPro" id="IPR007159">
    <property type="entry name" value="SpoVT-AbrB_dom"/>
</dbReference>
<evidence type="ECO:0000259" key="1">
    <source>
        <dbReference type="Pfam" id="PF04014"/>
    </source>
</evidence>
<dbReference type="AlphaFoldDB" id="A0A7J2TAV3"/>
<proteinExistence type="predicted"/>
<evidence type="ECO:0000313" key="2">
    <source>
        <dbReference type="EMBL" id="HEH31461.1"/>
    </source>
</evidence>
<organism evidence="2">
    <name type="scientific">Ignisphaera aggregans</name>
    <dbReference type="NCBI Taxonomy" id="334771"/>
    <lineage>
        <taxon>Archaea</taxon>
        <taxon>Thermoproteota</taxon>
        <taxon>Thermoprotei</taxon>
        <taxon>Desulfurococcales</taxon>
        <taxon>Desulfurococcaceae</taxon>
        <taxon>Ignisphaera</taxon>
    </lineage>
</organism>
<reference evidence="2" key="1">
    <citation type="journal article" date="2020" name="mSystems">
        <title>Genome- and Community-Level Interaction Insights into Carbon Utilization and Element Cycling Functions of Hydrothermarchaeota in Hydrothermal Sediment.</title>
        <authorList>
            <person name="Zhou Z."/>
            <person name="Liu Y."/>
            <person name="Xu W."/>
            <person name="Pan J."/>
            <person name="Luo Z.H."/>
            <person name="Li M."/>
        </authorList>
    </citation>
    <scope>NUCLEOTIDE SEQUENCE [LARGE SCALE GENOMIC DNA]</scope>
    <source>
        <strain evidence="2">SpSt-27</strain>
    </source>
</reference>
<name>A0A7J2TAV3_9CREN</name>
<sequence length="62" mass="7042">MEITVLTKATPRSNSLRTTVPSSIVKLFDLKEGDKLRWDVRVEHNKLIVVVEPLKVGRNGEK</sequence>
<feature type="domain" description="SpoVT-AbrB" evidence="1">
    <location>
        <begin position="13"/>
        <end position="55"/>
    </location>
</feature>
<dbReference type="SUPFAM" id="SSF89447">
    <property type="entry name" value="AbrB/MazE/MraZ-like"/>
    <property type="match status" value="1"/>
</dbReference>
<accession>A0A7J2TAV3</accession>
<dbReference type="Pfam" id="PF04014">
    <property type="entry name" value="MazE_antitoxin"/>
    <property type="match status" value="1"/>
</dbReference>
<gene>
    <name evidence="2" type="ORF">ENP99_05080</name>
</gene>